<dbReference type="Gene3D" id="3.20.20.190">
    <property type="entry name" value="Phosphatidylinositol (PI) phosphodiesterase"/>
    <property type="match status" value="1"/>
</dbReference>
<evidence type="ECO:0000256" key="4">
    <source>
        <dbReference type="ARBA" id="ARBA00047512"/>
    </source>
</evidence>
<organism evidence="5 6">
    <name type="scientific">Kingdonia uniflora</name>
    <dbReference type="NCBI Taxonomy" id="39325"/>
    <lineage>
        <taxon>Eukaryota</taxon>
        <taxon>Viridiplantae</taxon>
        <taxon>Streptophyta</taxon>
        <taxon>Embryophyta</taxon>
        <taxon>Tracheophyta</taxon>
        <taxon>Spermatophyta</taxon>
        <taxon>Magnoliopsida</taxon>
        <taxon>Ranunculales</taxon>
        <taxon>Circaeasteraceae</taxon>
        <taxon>Kingdonia</taxon>
    </lineage>
</organism>
<dbReference type="PANTHER" id="PTHR43620">
    <property type="entry name" value="GLYCEROPHOSPHORYL DIESTER PHOSPHODIESTERASE"/>
    <property type="match status" value="1"/>
</dbReference>
<proteinExistence type="predicted"/>
<dbReference type="GO" id="GO:0006629">
    <property type="term" value="P:lipid metabolic process"/>
    <property type="evidence" value="ECO:0007669"/>
    <property type="project" value="InterPro"/>
</dbReference>
<dbReference type="EC" id="3.1.4.46" evidence="1"/>
<evidence type="ECO:0000256" key="2">
    <source>
        <dbReference type="ARBA" id="ARBA00022798"/>
    </source>
</evidence>
<dbReference type="PANTHER" id="PTHR43620:SF44">
    <property type="entry name" value="GLYCEROPHOSPHODIESTER PHOSPHODIESTERASE GDPDL6-RELATED"/>
    <property type="match status" value="1"/>
</dbReference>
<evidence type="ECO:0000256" key="3">
    <source>
        <dbReference type="ARBA" id="ARBA00022801"/>
    </source>
</evidence>
<dbReference type="AlphaFoldDB" id="A0A7J7LM71"/>
<evidence type="ECO:0000313" key="6">
    <source>
        <dbReference type="Proteomes" id="UP000541444"/>
    </source>
</evidence>
<dbReference type="EMBL" id="JACGCM010002198">
    <property type="protein sequence ID" value="KAF6143669.1"/>
    <property type="molecule type" value="Genomic_DNA"/>
</dbReference>
<evidence type="ECO:0000313" key="5">
    <source>
        <dbReference type="EMBL" id="KAF6143669.1"/>
    </source>
</evidence>
<protein>
    <recommendedName>
        <fullName evidence="1">glycerophosphodiester phosphodiesterase</fullName>
        <ecNumber evidence="1">3.1.4.46</ecNumber>
    </recommendedName>
</protein>
<evidence type="ECO:0000256" key="1">
    <source>
        <dbReference type="ARBA" id="ARBA00012247"/>
    </source>
</evidence>
<keyword evidence="6" id="KW-1185">Reference proteome</keyword>
<reference evidence="5 6" key="1">
    <citation type="journal article" date="2020" name="IScience">
        <title>Genome Sequencing of the Endangered Kingdonia uniflora (Circaeasteraceae, Ranunculales) Reveals Potential Mechanisms of Evolutionary Specialization.</title>
        <authorList>
            <person name="Sun Y."/>
            <person name="Deng T."/>
            <person name="Zhang A."/>
            <person name="Moore M.J."/>
            <person name="Landis J.B."/>
            <person name="Lin N."/>
            <person name="Zhang H."/>
            <person name="Zhang X."/>
            <person name="Huang J."/>
            <person name="Zhang X."/>
            <person name="Sun H."/>
            <person name="Wang H."/>
        </authorList>
    </citation>
    <scope>NUCLEOTIDE SEQUENCE [LARGE SCALE GENOMIC DNA]</scope>
    <source>
        <strain evidence="5">TB1705</strain>
        <tissue evidence="5">Leaf</tissue>
    </source>
</reference>
<dbReference type="GO" id="GO:0008889">
    <property type="term" value="F:glycerophosphodiester phosphodiesterase activity"/>
    <property type="evidence" value="ECO:0007669"/>
    <property type="project" value="UniProtKB-EC"/>
</dbReference>
<dbReference type="SUPFAM" id="SSF51695">
    <property type="entry name" value="PLC-like phosphodiesterases"/>
    <property type="match status" value="1"/>
</dbReference>
<comment type="catalytic activity">
    <reaction evidence="4">
        <text>a sn-glycero-3-phosphodiester + H2O = an alcohol + sn-glycerol 3-phosphate + H(+)</text>
        <dbReference type="Rhea" id="RHEA:12969"/>
        <dbReference type="ChEBI" id="CHEBI:15377"/>
        <dbReference type="ChEBI" id="CHEBI:15378"/>
        <dbReference type="ChEBI" id="CHEBI:30879"/>
        <dbReference type="ChEBI" id="CHEBI:57597"/>
        <dbReference type="ChEBI" id="CHEBI:83408"/>
        <dbReference type="EC" id="3.1.4.46"/>
    </reaction>
</comment>
<dbReference type="GO" id="GO:0006071">
    <property type="term" value="P:glycerol metabolic process"/>
    <property type="evidence" value="ECO:0007669"/>
    <property type="project" value="UniProtKB-KW"/>
</dbReference>
<keyword evidence="3" id="KW-0378">Hydrolase</keyword>
<comment type="caution">
    <text evidence="5">The sequence shown here is derived from an EMBL/GenBank/DDBJ whole genome shotgun (WGS) entry which is preliminary data.</text>
</comment>
<keyword evidence="2" id="KW-0319">Glycerol metabolism</keyword>
<name>A0A7J7LM71_9MAGN</name>
<gene>
    <name evidence="5" type="ORF">GIB67_021679</name>
</gene>
<sequence length="140" mass="15972">MLYKEHKLDVGAFIQESMRSMAINYISSLEIGFIKSLNGKINEARTKLIFRFLASNAIEPTTKKTYSTILKDLSSIKSFASEIIVPKTYIWPVDPDQYLQAPTSLISDAHKQKLEVYANGFTNDVPRSYNYSYDPTAEYL</sequence>
<dbReference type="OrthoDB" id="1683850at2759"/>
<dbReference type="Proteomes" id="UP000541444">
    <property type="component" value="Unassembled WGS sequence"/>
</dbReference>
<accession>A0A7J7LM71</accession>
<dbReference type="InterPro" id="IPR017946">
    <property type="entry name" value="PLC-like_Pdiesterase_TIM-brl"/>
</dbReference>